<sequence length="715" mass="77557">MPAYQTFTFNFATGESPDNNPGGPFDEAAVDVPYLAPTQFNNPWLHWRLTAVVTPPGNLPTYEIAGFFNGSGPNPAVGDRWRVHFTAPTLQGLYSIRFVFEEGPFINVSDAPAAAAASPTFVKEWNRDVIVIGPEQTAPGFLAKGPILAFREPGALGTRYLRHSNGETFLKGGVGSPENFLAYSGFTDYTGPEASVDGVGSPAQVNGFIHEYQAHELDWDLSNGDPEWTADGVAQSGRGIIGALNYLSSVGVNSMYMLLMNLGGDGRDVHPFIGTPKDAADSLGNHPVAAGTSGDVRRNYSVKRMREWTTVFEHAMARGIMLQFFLAETEGENIAWLGAGSDSIERRLFQKNMVAMFGHLQGVKWNLCEENILDPAGNSAQFTVTELTDMAHWIQRWDISDYDPYRSGVVGSWIGHPISVHGAPNLSLQELYTQIRDQVSDADWWLDCTSMQLHGFEQRFNDCSSNVAGPRSSYSDFTESIQSIFVAGSSGSTGSSSRFVVMDVDEQGSNNNGVGDESPGAGTPCATATSEDRRKRVLFDVLLSGGNIDWYFGYYSFGGTVQVPDRSFGGGDLRVENFRTRAMILTQTRAFRELLSSFPLRSMEPSDGSVMNEANDAEFGDAEVLTDHDSTYVIYYPTLGTGSTANPGTVAVTAPSSSGPYDYVGRWFNASSTMPIGSPTVFQLTAGGGSHSPDTSSLDPALYGSDYIYLITRVN</sequence>
<dbReference type="Gene3D" id="3.20.20.80">
    <property type="entry name" value="Glycosidases"/>
    <property type="match status" value="1"/>
</dbReference>
<dbReference type="AlphaFoldDB" id="A0A518EZZ8"/>
<feature type="region of interest" description="Disordered" evidence="1">
    <location>
        <begin position="508"/>
        <end position="527"/>
    </location>
</feature>
<proteinExistence type="predicted"/>
<reference evidence="2 3" key="1">
    <citation type="submission" date="2019-02" db="EMBL/GenBank/DDBJ databases">
        <title>Deep-cultivation of Planctomycetes and their phenomic and genomic characterization uncovers novel biology.</title>
        <authorList>
            <person name="Wiegand S."/>
            <person name="Jogler M."/>
            <person name="Boedeker C."/>
            <person name="Pinto D."/>
            <person name="Vollmers J."/>
            <person name="Rivas-Marin E."/>
            <person name="Kohn T."/>
            <person name="Peeters S.H."/>
            <person name="Heuer A."/>
            <person name="Rast P."/>
            <person name="Oberbeckmann S."/>
            <person name="Bunk B."/>
            <person name="Jeske O."/>
            <person name="Meyerdierks A."/>
            <person name="Storesund J.E."/>
            <person name="Kallscheuer N."/>
            <person name="Luecker S."/>
            <person name="Lage O.M."/>
            <person name="Pohl T."/>
            <person name="Merkel B.J."/>
            <person name="Hornburger P."/>
            <person name="Mueller R.-W."/>
            <person name="Bruemmer F."/>
            <person name="Labrenz M."/>
            <person name="Spormann A.M."/>
            <person name="Op den Camp H."/>
            <person name="Overmann J."/>
            <person name="Amann R."/>
            <person name="Jetten M.S.M."/>
            <person name="Mascher T."/>
            <person name="Medema M.H."/>
            <person name="Devos D.P."/>
            <person name="Kaster A.-K."/>
            <person name="Ovreas L."/>
            <person name="Rohde M."/>
            <person name="Galperin M.Y."/>
            <person name="Jogler C."/>
        </authorList>
    </citation>
    <scope>NUCLEOTIDE SEQUENCE [LARGE SCALE GENOMIC DNA]</scope>
    <source>
        <strain evidence="2 3">Poly30</strain>
    </source>
</reference>
<dbReference type="OrthoDB" id="246387at2"/>
<dbReference type="Proteomes" id="UP000320390">
    <property type="component" value="Chromosome"/>
</dbReference>
<gene>
    <name evidence="2" type="ORF">Poly30_52220</name>
</gene>
<protein>
    <recommendedName>
        <fullName evidence="4">DUF5060 domain-containing protein</fullName>
    </recommendedName>
</protein>
<keyword evidence="3" id="KW-1185">Reference proteome</keyword>
<evidence type="ECO:0008006" key="4">
    <source>
        <dbReference type="Google" id="ProtNLM"/>
    </source>
</evidence>
<evidence type="ECO:0000256" key="1">
    <source>
        <dbReference type="SAM" id="MobiDB-lite"/>
    </source>
</evidence>
<organism evidence="2 3">
    <name type="scientific">Saltatorellus ferox</name>
    <dbReference type="NCBI Taxonomy" id="2528018"/>
    <lineage>
        <taxon>Bacteria</taxon>
        <taxon>Pseudomonadati</taxon>
        <taxon>Planctomycetota</taxon>
        <taxon>Planctomycetia</taxon>
        <taxon>Planctomycetia incertae sedis</taxon>
        <taxon>Saltatorellus</taxon>
    </lineage>
</organism>
<dbReference type="EMBL" id="CP036434">
    <property type="protein sequence ID" value="QDV09664.1"/>
    <property type="molecule type" value="Genomic_DNA"/>
</dbReference>
<accession>A0A518EZZ8</accession>
<evidence type="ECO:0000313" key="3">
    <source>
        <dbReference type="Proteomes" id="UP000320390"/>
    </source>
</evidence>
<evidence type="ECO:0000313" key="2">
    <source>
        <dbReference type="EMBL" id="QDV09664.1"/>
    </source>
</evidence>
<name>A0A518EZZ8_9BACT</name>